<keyword evidence="3" id="KW-1185">Reference proteome</keyword>
<name>A0ABT7DZN6_9NEIS</name>
<sequence length="845" mass="92568">MSRNANMREGATDSRESREPLATHVDMKVEAHLHVVPNRPPETVNKAMNRIDSLAMLSSCRDMAADLLCRSLSSMLDKIEESLLELAEQSLDREAYNLYMQARGDAQSKRGVIEVEFRRQFVSAFDRAVGGGGDKATFGNLDVDSLQLSLVAHDDYEEDLAVTNMANRLKNRCSDELNALNQRIGTLMKLSDDDQGSNPMSPQSICDAFRAACQQLESDLNVRLIVLKQFEQVAAENVPNVYSNLNKFLIQRNILPVLPKMQRKKRPVGGGMPSRQGRPGEMVEEYVGNYIPGGAAGQSVPSYAVGNEQELLSTLQQLLAFNQVLPSQMMQLTQGVGPSLLGQGSPAQAPSAPALSMPQLGTMAGQSFLDALNDLQQGRIDPVRGDTLFDTEALLSGAGNVLHQIKDTSFASSLGHVDVMTIDIVAMLFDYIFDDKSIPGAMKAMIGRLQIPVLKVAMLDTKFFARKNHPTRRLLDRLSEAALGWREADGLEDRLYKKIESIVEFIIREFDENIAVFEQAHADLDVFLSEEDKLADLEAEKAAKVLEAQEQIELAKAHAAAEIDRRMVTCAMPDLIRKFVSDCWRPALEFAFRNGGKEGNDWQTYVQAMDDLIWSVAPKAGVEDRLRLVNMLPKLLKLLERGTEEAGVAREERERFFSELVHSHALAIKSGMRPAAAAPMPNGAVPGAPVSVATAPAVPAVAPGAAAPASVPSTTASTDSSSHLADLPAFSLDNLGAFEGAGGQWEGGMDKYSDYNDVVANQLKRGTWVEFSDGDGELHRMKLAWVSPMKSRFLFTNRQGQNGQEYTLAELVGKFRSDEVRIIESAASVERAVSDMIDMLQPVAG</sequence>
<protein>
    <submittedName>
        <fullName evidence="2">DUF1631 domain-containing protein</fullName>
    </submittedName>
</protein>
<accession>A0ABT7DZN6</accession>
<dbReference type="InterPro" id="IPR012434">
    <property type="entry name" value="DUF1631"/>
</dbReference>
<dbReference type="EMBL" id="JARRAF010000020">
    <property type="protein sequence ID" value="MDK2125523.1"/>
    <property type="molecule type" value="Genomic_DNA"/>
</dbReference>
<evidence type="ECO:0000313" key="3">
    <source>
        <dbReference type="Proteomes" id="UP001172778"/>
    </source>
</evidence>
<evidence type="ECO:0000313" key="2">
    <source>
        <dbReference type="EMBL" id="MDK2125523.1"/>
    </source>
</evidence>
<dbReference type="Pfam" id="PF07793">
    <property type="entry name" value="DUF1631"/>
    <property type="match status" value="1"/>
</dbReference>
<dbReference type="RefSeq" id="WP_284101834.1">
    <property type="nucleotide sequence ID" value="NZ_JARRAF010000020.1"/>
</dbReference>
<feature type="region of interest" description="Disordered" evidence="1">
    <location>
        <begin position="1"/>
        <end position="21"/>
    </location>
</feature>
<proteinExistence type="predicted"/>
<reference evidence="2" key="1">
    <citation type="submission" date="2023-03" db="EMBL/GenBank/DDBJ databases">
        <title>Chitinimonas shenzhenensis gen. nov., sp. nov., a novel member of family Burkholderiaceae isolated from activated sludge collected in Shen Zhen, China.</title>
        <authorList>
            <person name="Wang X."/>
        </authorList>
    </citation>
    <scope>NUCLEOTIDE SEQUENCE</scope>
    <source>
        <strain evidence="2">DQS-5</strain>
    </source>
</reference>
<comment type="caution">
    <text evidence="2">The sequence shown here is derived from an EMBL/GenBank/DDBJ whole genome shotgun (WGS) entry which is preliminary data.</text>
</comment>
<dbReference type="Proteomes" id="UP001172778">
    <property type="component" value="Unassembled WGS sequence"/>
</dbReference>
<feature type="compositionally biased region" description="Basic and acidic residues" evidence="1">
    <location>
        <begin position="10"/>
        <end position="21"/>
    </location>
</feature>
<gene>
    <name evidence="2" type="ORF">PZA18_15825</name>
</gene>
<organism evidence="2 3">
    <name type="scientific">Parachitinimonas caeni</name>
    <dbReference type="NCBI Taxonomy" id="3031301"/>
    <lineage>
        <taxon>Bacteria</taxon>
        <taxon>Pseudomonadati</taxon>
        <taxon>Pseudomonadota</taxon>
        <taxon>Betaproteobacteria</taxon>
        <taxon>Neisseriales</taxon>
        <taxon>Chitinibacteraceae</taxon>
        <taxon>Parachitinimonas</taxon>
    </lineage>
</organism>
<evidence type="ECO:0000256" key="1">
    <source>
        <dbReference type="SAM" id="MobiDB-lite"/>
    </source>
</evidence>